<evidence type="ECO:0000256" key="1">
    <source>
        <dbReference type="ARBA" id="ARBA00004651"/>
    </source>
</evidence>
<dbReference type="PANTHER" id="PTHR30572">
    <property type="entry name" value="MEMBRANE COMPONENT OF TRANSPORTER-RELATED"/>
    <property type="match status" value="1"/>
</dbReference>
<evidence type="ECO:0000259" key="8">
    <source>
        <dbReference type="Pfam" id="PF12704"/>
    </source>
</evidence>
<evidence type="ECO:0000259" key="7">
    <source>
        <dbReference type="Pfam" id="PF02687"/>
    </source>
</evidence>
<keyword evidence="10" id="KW-1185">Reference proteome</keyword>
<feature type="transmembrane region" description="Helical" evidence="6">
    <location>
        <begin position="21"/>
        <end position="42"/>
    </location>
</feature>
<dbReference type="InterPro" id="IPR025857">
    <property type="entry name" value="MacB_PCD"/>
</dbReference>
<feature type="transmembrane region" description="Helical" evidence="6">
    <location>
        <begin position="427"/>
        <end position="447"/>
    </location>
</feature>
<feature type="domain" description="MacB-like periplasmic core" evidence="8">
    <location>
        <begin position="434"/>
        <end position="638"/>
    </location>
</feature>
<evidence type="ECO:0000256" key="2">
    <source>
        <dbReference type="ARBA" id="ARBA00022475"/>
    </source>
</evidence>
<feature type="transmembrane region" description="Helical" evidence="6">
    <location>
        <begin position="759"/>
        <end position="784"/>
    </location>
</feature>
<sequence length="798" mass="90490">MIKNYFKIAWRNLLKNKKSSFINISGLAIGMAVAMLIGLWIWDELSYDKYHKNYDRVAQVYQRQTWNGQVYTQQALPFPMGEELRRSYGSDFKYIAMASWEGDHILTVGDKHINKNGFYIDKQGPSILSLKMLHGAVNGLDNPNSIMLSESTAKAFFGDANPINQLMKIDSKLDVKVTGVYEDLPYNTTFKNLKFIAPWELYKTAEPWLERAATQWNNNSFQCFAQINENTDFATVDKKIINSKLDKQAEEDKKFKAQIFLNPMKDWHLRSSFKEGIRTGGAIDYVWMFAIIGVFVLLLACINFMNLSTARSERRAKEVGIRKTVGSLRGQLIWQFLCESILVAFIAFVFAIVLTQLILPWFNQVADKKMTILWGSLWFWAAGIGFTLFTGLIAGSYPALYLSSFKPIKVLKGTFKVGRLASLPRKVLVVTQFTVSVALIIGTIIVYQQIQHTKNRPVGYDRNGLVMIMMQSPDFYGKFDVLRTELKKQGAIEEMAESSSPITSVWSNSGGFDWDGKDPNLDTDFATFWVTHEYGKTVGFEIKEGRDFSRDFGSDTAAILINEAAVKFMNMKDPIGKQVRWDSRGNQYPYTIVGVVKDMVMNSPYNPVKQAVYLLDYENVNFINLKLNPKKSTSESLAIIEKVFRSTIPTAPFDYKFADTEYATKFTQEVRVGKLAGFFTILAIIISCLGLFGLASFVAEQRTKEIGVRKIVGASVFNLWKLLSKDFVILVGIACLIAMPIAYYYLHGWLEKYQYRVNISWWVFVAAVAGAIIITLLTVSFQAIKAATTNPVKSLRTE</sequence>
<accession>A0ABW6A610</accession>
<feature type="domain" description="MacB-like periplasmic core" evidence="8">
    <location>
        <begin position="20"/>
        <end position="240"/>
    </location>
</feature>
<feature type="transmembrane region" description="Helical" evidence="6">
    <location>
        <begin position="378"/>
        <end position="402"/>
    </location>
</feature>
<evidence type="ECO:0000256" key="6">
    <source>
        <dbReference type="SAM" id="Phobius"/>
    </source>
</evidence>
<dbReference type="EMBL" id="JBHUOZ010000003">
    <property type="protein sequence ID" value="MFD2920041.1"/>
    <property type="molecule type" value="Genomic_DNA"/>
</dbReference>
<evidence type="ECO:0000256" key="5">
    <source>
        <dbReference type="ARBA" id="ARBA00023136"/>
    </source>
</evidence>
<reference evidence="10" key="1">
    <citation type="journal article" date="2019" name="Int. J. Syst. Evol. Microbiol.">
        <title>The Global Catalogue of Microorganisms (GCM) 10K type strain sequencing project: providing services to taxonomists for standard genome sequencing and annotation.</title>
        <authorList>
            <consortium name="The Broad Institute Genomics Platform"/>
            <consortium name="The Broad Institute Genome Sequencing Center for Infectious Disease"/>
            <person name="Wu L."/>
            <person name="Ma J."/>
        </authorList>
    </citation>
    <scope>NUCLEOTIDE SEQUENCE [LARGE SCALE GENOMIC DNA]</scope>
    <source>
        <strain evidence="10">KCTC 23299</strain>
    </source>
</reference>
<dbReference type="PANTHER" id="PTHR30572:SF18">
    <property type="entry name" value="ABC-TYPE MACROLIDE FAMILY EXPORT SYSTEM PERMEASE COMPONENT 2"/>
    <property type="match status" value="1"/>
</dbReference>
<evidence type="ECO:0000313" key="9">
    <source>
        <dbReference type="EMBL" id="MFD2920041.1"/>
    </source>
</evidence>
<comment type="caution">
    <text evidence="9">The sequence shown here is derived from an EMBL/GenBank/DDBJ whole genome shotgun (WGS) entry which is preliminary data.</text>
</comment>
<name>A0ABW6A610_9BACT</name>
<organism evidence="9 10">
    <name type="scientific">Terrimonas rubra</name>
    <dbReference type="NCBI Taxonomy" id="1035890"/>
    <lineage>
        <taxon>Bacteria</taxon>
        <taxon>Pseudomonadati</taxon>
        <taxon>Bacteroidota</taxon>
        <taxon>Chitinophagia</taxon>
        <taxon>Chitinophagales</taxon>
        <taxon>Chitinophagaceae</taxon>
        <taxon>Terrimonas</taxon>
    </lineage>
</organism>
<feature type="transmembrane region" description="Helical" evidence="6">
    <location>
        <begin position="727"/>
        <end position="747"/>
    </location>
</feature>
<dbReference type="Pfam" id="PF02687">
    <property type="entry name" value="FtsX"/>
    <property type="match status" value="2"/>
</dbReference>
<feature type="domain" description="ABC3 transporter permease C-terminal" evidence="7">
    <location>
        <begin position="291"/>
        <end position="405"/>
    </location>
</feature>
<dbReference type="RefSeq" id="WP_386097876.1">
    <property type="nucleotide sequence ID" value="NZ_JBHUOZ010000003.1"/>
</dbReference>
<evidence type="ECO:0000313" key="10">
    <source>
        <dbReference type="Proteomes" id="UP001597511"/>
    </source>
</evidence>
<dbReference type="Pfam" id="PF12704">
    <property type="entry name" value="MacB_PCD"/>
    <property type="match status" value="2"/>
</dbReference>
<keyword evidence="4 6" id="KW-1133">Transmembrane helix</keyword>
<feature type="transmembrane region" description="Helical" evidence="6">
    <location>
        <begin position="675"/>
        <end position="699"/>
    </location>
</feature>
<evidence type="ECO:0000256" key="3">
    <source>
        <dbReference type="ARBA" id="ARBA00022692"/>
    </source>
</evidence>
<evidence type="ECO:0000256" key="4">
    <source>
        <dbReference type="ARBA" id="ARBA00022989"/>
    </source>
</evidence>
<feature type="transmembrane region" description="Helical" evidence="6">
    <location>
        <begin position="332"/>
        <end position="358"/>
    </location>
</feature>
<keyword evidence="5 6" id="KW-0472">Membrane</keyword>
<dbReference type="Proteomes" id="UP001597511">
    <property type="component" value="Unassembled WGS sequence"/>
</dbReference>
<comment type="subcellular location">
    <subcellularLocation>
        <location evidence="1">Cell membrane</location>
        <topology evidence="1">Multi-pass membrane protein</topology>
    </subcellularLocation>
</comment>
<gene>
    <name evidence="9" type="ORF">ACFS6H_10000</name>
</gene>
<protein>
    <submittedName>
        <fullName evidence="9">ABC transporter permease</fullName>
    </submittedName>
</protein>
<keyword evidence="2" id="KW-1003">Cell membrane</keyword>
<feature type="domain" description="ABC3 transporter permease C-terminal" evidence="7">
    <location>
        <begin position="678"/>
        <end position="791"/>
    </location>
</feature>
<keyword evidence="3 6" id="KW-0812">Transmembrane</keyword>
<proteinExistence type="predicted"/>
<feature type="transmembrane region" description="Helical" evidence="6">
    <location>
        <begin position="285"/>
        <end position="307"/>
    </location>
</feature>
<dbReference type="InterPro" id="IPR003838">
    <property type="entry name" value="ABC3_permease_C"/>
</dbReference>
<dbReference type="InterPro" id="IPR050250">
    <property type="entry name" value="Macrolide_Exporter_MacB"/>
</dbReference>